<evidence type="ECO:0000313" key="2">
    <source>
        <dbReference type="EMBL" id="GLJ60902.1"/>
    </source>
</evidence>
<sequence>MVQFRVRAESLAEVAGLLGSVIATFDGNISSVDSQVQNALQNWKGDDAESFRQNWSRFVALSEQVRLSLTGLQNGLISAGVSYDTTESGLRQGMAQTVPSVQGLRKHAVQFEEGVARGEARAEDMAEFFGRDYAGDDEVERFGGGALGGSKGRYTGGGSGDTDGDGDDDSIGTTPFLSDESVEELHGDDSELEAGFVETEDGVVQKPEEAVDADARDGASDGGAPADGGAGAREGAAGLDAQGQPAPADLPPAADSSIHGDAVPAEFERPAPEQRAEAPSLDAPSFEAFVGEQRVEAPSLQAESLRAEMGAVSFESPSLQAESLQADVELSFDDTQGER</sequence>
<feature type="compositionally biased region" description="Gly residues" evidence="1">
    <location>
        <begin position="142"/>
        <end position="161"/>
    </location>
</feature>
<protein>
    <recommendedName>
        <fullName evidence="4">WXG100 family type VII secretion target</fullName>
    </recommendedName>
</protein>
<evidence type="ECO:0000313" key="3">
    <source>
        <dbReference type="Proteomes" id="UP001142462"/>
    </source>
</evidence>
<dbReference type="SUPFAM" id="SSF140453">
    <property type="entry name" value="EsxAB dimer-like"/>
    <property type="match status" value="1"/>
</dbReference>
<feature type="region of interest" description="Disordered" evidence="1">
    <location>
        <begin position="313"/>
        <end position="339"/>
    </location>
</feature>
<reference evidence="2" key="1">
    <citation type="journal article" date="2014" name="Int. J. Syst. Evol. Microbiol.">
        <title>Complete genome sequence of Corynebacterium casei LMG S-19264T (=DSM 44701T), isolated from a smear-ripened cheese.</title>
        <authorList>
            <consortium name="US DOE Joint Genome Institute (JGI-PGF)"/>
            <person name="Walter F."/>
            <person name="Albersmeier A."/>
            <person name="Kalinowski J."/>
            <person name="Ruckert C."/>
        </authorList>
    </citation>
    <scope>NUCLEOTIDE SEQUENCE</scope>
    <source>
        <strain evidence="2">VKM Ac-1020</strain>
    </source>
</reference>
<dbReference type="Pfam" id="PF06013">
    <property type="entry name" value="WXG100"/>
    <property type="match status" value="1"/>
</dbReference>
<dbReference type="Proteomes" id="UP001142462">
    <property type="component" value="Unassembled WGS sequence"/>
</dbReference>
<gene>
    <name evidence="2" type="ORF">GCM10017576_10310</name>
</gene>
<dbReference type="InterPro" id="IPR010310">
    <property type="entry name" value="T7SS_ESAT-6-like"/>
</dbReference>
<dbReference type="AlphaFoldDB" id="A0A9W6H1M9"/>
<comment type="caution">
    <text evidence="2">The sequence shown here is derived from an EMBL/GenBank/DDBJ whole genome shotgun (WGS) entry which is preliminary data.</text>
</comment>
<dbReference type="RefSeq" id="WP_271172614.1">
    <property type="nucleotide sequence ID" value="NZ_BSEJ01000003.1"/>
</dbReference>
<dbReference type="Gene3D" id="1.10.287.1060">
    <property type="entry name" value="ESAT-6-like"/>
    <property type="match status" value="1"/>
</dbReference>
<feature type="compositionally biased region" description="Low complexity" evidence="1">
    <location>
        <begin position="233"/>
        <end position="255"/>
    </location>
</feature>
<accession>A0A9W6H1M9</accession>
<feature type="compositionally biased region" description="Basic and acidic residues" evidence="1">
    <location>
        <begin position="206"/>
        <end position="219"/>
    </location>
</feature>
<feature type="compositionally biased region" description="Basic and acidic residues" evidence="1">
    <location>
        <begin position="266"/>
        <end position="276"/>
    </location>
</feature>
<name>A0A9W6H1M9_9MICO</name>
<dbReference type="EMBL" id="BSEJ01000003">
    <property type="protein sequence ID" value="GLJ60902.1"/>
    <property type="molecule type" value="Genomic_DNA"/>
</dbReference>
<feature type="region of interest" description="Disordered" evidence="1">
    <location>
        <begin position="140"/>
        <end position="284"/>
    </location>
</feature>
<organism evidence="2 3">
    <name type="scientific">Microbacterium barkeri</name>
    <dbReference type="NCBI Taxonomy" id="33917"/>
    <lineage>
        <taxon>Bacteria</taxon>
        <taxon>Bacillati</taxon>
        <taxon>Actinomycetota</taxon>
        <taxon>Actinomycetes</taxon>
        <taxon>Micrococcales</taxon>
        <taxon>Microbacteriaceae</taxon>
        <taxon>Microbacterium</taxon>
    </lineage>
</organism>
<evidence type="ECO:0008006" key="4">
    <source>
        <dbReference type="Google" id="ProtNLM"/>
    </source>
</evidence>
<keyword evidence="3" id="KW-1185">Reference proteome</keyword>
<evidence type="ECO:0000256" key="1">
    <source>
        <dbReference type="SAM" id="MobiDB-lite"/>
    </source>
</evidence>
<proteinExistence type="predicted"/>
<dbReference type="InterPro" id="IPR036689">
    <property type="entry name" value="ESAT-6-like_sf"/>
</dbReference>
<reference evidence="2" key="2">
    <citation type="submission" date="2023-01" db="EMBL/GenBank/DDBJ databases">
        <authorList>
            <person name="Sun Q."/>
            <person name="Evtushenko L."/>
        </authorList>
    </citation>
    <scope>NUCLEOTIDE SEQUENCE</scope>
    <source>
        <strain evidence="2">VKM Ac-1020</strain>
    </source>
</reference>